<gene>
    <name evidence="10" type="ORF">SAMN04488072_106227</name>
</gene>
<dbReference type="RefSeq" id="WP_090236934.1">
    <property type="nucleotide sequence ID" value="NZ_FOJW01000006.1"/>
</dbReference>
<dbReference type="Gene3D" id="1.10.10.10">
    <property type="entry name" value="Winged helix-like DNA-binding domain superfamily/Winged helix DNA-binding domain"/>
    <property type="match status" value="1"/>
</dbReference>
<dbReference type="InterPro" id="IPR014048">
    <property type="entry name" value="MethylDNA_cys_MeTrfase_DNA-bd"/>
</dbReference>
<dbReference type="CDD" id="cd06445">
    <property type="entry name" value="ATase"/>
    <property type="match status" value="1"/>
</dbReference>
<dbReference type="NCBIfam" id="TIGR00589">
    <property type="entry name" value="ogt"/>
    <property type="match status" value="1"/>
</dbReference>
<comment type="catalytic activity">
    <reaction evidence="1">
        <text>a 4-O-methyl-thymidine in DNA + L-cysteinyl-[protein] = a thymidine in DNA + S-methyl-L-cysteinyl-[protein]</text>
        <dbReference type="Rhea" id="RHEA:53428"/>
        <dbReference type="Rhea" id="RHEA-COMP:10131"/>
        <dbReference type="Rhea" id="RHEA-COMP:10132"/>
        <dbReference type="Rhea" id="RHEA-COMP:13555"/>
        <dbReference type="Rhea" id="RHEA-COMP:13556"/>
        <dbReference type="ChEBI" id="CHEBI:29950"/>
        <dbReference type="ChEBI" id="CHEBI:82612"/>
        <dbReference type="ChEBI" id="CHEBI:137386"/>
        <dbReference type="ChEBI" id="CHEBI:137387"/>
        <dbReference type="EC" id="2.1.1.63"/>
    </reaction>
</comment>
<dbReference type="AlphaFoldDB" id="A0A1I0Y3G6"/>
<evidence type="ECO:0000256" key="5">
    <source>
        <dbReference type="ARBA" id="ARBA00022679"/>
    </source>
</evidence>
<dbReference type="InterPro" id="IPR036217">
    <property type="entry name" value="MethylDNA_cys_MeTrfase_DNAb"/>
</dbReference>
<evidence type="ECO:0000256" key="4">
    <source>
        <dbReference type="ARBA" id="ARBA00022603"/>
    </source>
</evidence>
<dbReference type="PROSITE" id="PS00374">
    <property type="entry name" value="MGMT"/>
    <property type="match status" value="1"/>
</dbReference>
<dbReference type="OrthoDB" id="9802228at2"/>
<accession>A0A1I0Y3G6</accession>
<proteinExistence type="inferred from homology"/>
<keyword evidence="4 10" id="KW-0489">Methyltransferase</keyword>
<dbReference type="Proteomes" id="UP000198642">
    <property type="component" value="Unassembled WGS sequence"/>
</dbReference>
<dbReference type="SUPFAM" id="SSF53155">
    <property type="entry name" value="Methylated DNA-protein cysteine methyltransferase domain"/>
    <property type="match status" value="1"/>
</dbReference>
<protein>
    <recommendedName>
        <fullName evidence="3">methylated-DNA--[protein]-cysteine S-methyltransferase</fullName>
        <ecNumber evidence="3">2.1.1.63</ecNumber>
    </recommendedName>
</protein>
<comment type="similarity">
    <text evidence="2">Belongs to the MGMT family.</text>
</comment>
<keyword evidence="6" id="KW-0227">DNA damage</keyword>
<dbReference type="PANTHER" id="PTHR10815:SF5">
    <property type="entry name" value="METHYLATED-DNA--PROTEIN-CYSTEINE METHYLTRANSFERASE"/>
    <property type="match status" value="1"/>
</dbReference>
<dbReference type="EMBL" id="FOJW01000006">
    <property type="protein sequence ID" value="SFB07841.1"/>
    <property type="molecule type" value="Genomic_DNA"/>
</dbReference>
<sequence>MIIYDECHTKIGCLRFMFKKEGTLEHIVLTDELWHVFTAKQTVKRSDDLGKPVCQQFKEYLHGERQQFGLPFALKGTPFQKRIWQALRKIPYGEIRTYSDIAASIGRPKAARAVGRTNAVNPLPILFPCHRVVGINKKLTGYAGGTDMKKQLLKIEGAKITEEAIINSWQGKTGI</sequence>
<keyword evidence="11" id="KW-1185">Reference proteome</keyword>
<evidence type="ECO:0000313" key="10">
    <source>
        <dbReference type="EMBL" id="SFB07841.1"/>
    </source>
</evidence>
<dbReference type="GO" id="GO:0006281">
    <property type="term" value="P:DNA repair"/>
    <property type="evidence" value="ECO:0007669"/>
    <property type="project" value="UniProtKB-KW"/>
</dbReference>
<dbReference type="Gene3D" id="3.30.160.70">
    <property type="entry name" value="Methylated DNA-protein cysteine methyltransferase domain"/>
    <property type="match status" value="1"/>
</dbReference>
<evidence type="ECO:0000256" key="7">
    <source>
        <dbReference type="ARBA" id="ARBA00023204"/>
    </source>
</evidence>
<evidence type="ECO:0000256" key="8">
    <source>
        <dbReference type="ARBA" id="ARBA00049348"/>
    </source>
</evidence>
<dbReference type="STRING" id="237679.SAMN04488072_106227"/>
<keyword evidence="5 10" id="KW-0808">Transferase</keyword>
<feature type="domain" description="Methylated-DNA-[protein]-cysteine S-methyltransferase DNA binding" evidence="9">
    <location>
        <begin position="78"/>
        <end position="158"/>
    </location>
</feature>
<evidence type="ECO:0000256" key="1">
    <source>
        <dbReference type="ARBA" id="ARBA00001286"/>
    </source>
</evidence>
<evidence type="ECO:0000256" key="3">
    <source>
        <dbReference type="ARBA" id="ARBA00011918"/>
    </source>
</evidence>
<evidence type="ECO:0000256" key="2">
    <source>
        <dbReference type="ARBA" id="ARBA00008711"/>
    </source>
</evidence>
<evidence type="ECO:0000259" key="9">
    <source>
        <dbReference type="Pfam" id="PF01035"/>
    </source>
</evidence>
<comment type="catalytic activity">
    <reaction evidence="8">
        <text>a 6-O-methyl-2'-deoxyguanosine in DNA + L-cysteinyl-[protein] = S-methyl-L-cysteinyl-[protein] + a 2'-deoxyguanosine in DNA</text>
        <dbReference type="Rhea" id="RHEA:24000"/>
        <dbReference type="Rhea" id="RHEA-COMP:10131"/>
        <dbReference type="Rhea" id="RHEA-COMP:10132"/>
        <dbReference type="Rhea" id="RHEA-COMP:11367"/>
        <dbReference type="Rhea" id="RHEA-COMP:11368"/>
        <dbReference type="ChEBI" id="CHEBI:29950"/>
        <dbReference type="ChEBI" id="CHEBI:82612"/>
        <dbReference type="ChEBI" id="CHEBI:85445"/>
        <dbReference type="ChEBI" id="CHEBI:85448"/>
        <dbReference type="EC" id="2.1.1.63"/>
    </reaction>
</comment>
<dbReference type="EC" id="2.1.1.63" evidence="3"/>
<dbReference type="SUPFAM" id="SSF46767">
    <property type="entry name" value="Methylated DNA-protein cysteine methyltransferase, C-terminal domain"/>
    <property type="match status" value="1"/>
</dbReference>
<name>A0A1I0Y3G6_9BACI</name>
<dbReference type="PANTHER" id="PTHR10815">
    <property type="entry name" value="METHYLATED-DNA--PROTEIN-CYSTEINE METHYLTRANSFERASE"/>
    <property type="match status" value="1"/>
</dbReference>
<dbReference type="InterPro" id="IPR001497">
    <property type="entry name" value="MethylDNA_cys_MeTrfase_AS"/>
</dbReference>
<dbReference type="GO" id="GO:0003908">
    <property type="term" value="F:methylated-DNA-[protein]-cysteine S-methyltransferase activity"/>
    <property type="evidence" value="ECO:0007669"/>
    <property type="project" value="UniProtKB-EC"/>
</dbReference>
<dbReference type="InterPro" id="IPR036631">
    <property type="entry name" value="MGMT_N_sf"/>
</dbReference>
<dbReference type="FunFam" id="1.10.10.10:FF:000214">
    <property type="entry name" value="Methylated-DNA--protein-cysteine methyltransferase"/>
    <property type="match status" value="1"/>
</dbReference>
<evidence type="ECO:0000256" key="6">
    <source>
        <dbReference type="ARBA" id="ARBA00022763"/>
    </source>
</evidence>
<evidence type="ECO:0000313" key="11">
    <source>
        <dbReference type="Proteomes" id="UP000198642"/>
    </source>
</evidence>
<dbReference type="InterPro" id="IPR036388">
    <property type="entry name" value="WH-like_DNA-bd_sf"/>
</dbReference>
<keyword evidence="7" id="KW-0234">DNA repair</keyword>
<dbReference type="Pfam" id="PF01035">
    <property type="entry name" value="DNA_binding_1"/>
    <property type="match status" value="1"/>
</dbReference>
<reference evidence="10 11" key="1">
    <citation type="submission" date="2016-10" db="EMBL/GenBank/DDBJ databases">
        <authorList>
            <person name="de Groot N.N."/>
        </authorList>
    </citation>
    <scope>NUCLEOTIDE SEQUENCE [LARGE SCALE GENOMIC DNA]</scope>
    <source>
        <strain evidence="10 11">CGMCC 1.3702</strain>
    </source>
</reference>
<organism evidence="10 11">
    <name type="scientific">Lentibacillus halodurans</name>
    <dbReference type="NCBI Taxonomy" id="237679"/>
    <lineage>
        <taxon>Bacteria</taxon>
        <taxon>Bacillati</taxon>
        <taxon>Bacillota</taxon>
        <taxon>Bacilli</taxon>
        <taxon>Bacillales</taxon>
        <taxon>Bacillaceae</taxon>
        <taxon>Lentibacillus</taxon>
    </lineage>
</organism>
<dbReference type="GO" id="GO:0032259">
    <property type="term" value="P:methylation"/>
    <property type="evidence" value="ECO:0007669"/>
    <property type="project" value="UniProtKB-KW"/>
</dbReference>